<comment type="caution">
    <text evidence="12">The sequence shown here is derived from an EMBL/GenBank/DDBJ whole genome shotgun (WGS) entry which is preliminary data.</text>
</comment>
<comment type="catalytic activity">
    <reaction evidence="7 8">
        <text>shikimate + NADP(+) = 3-dehydroshikimate + NADPH + H(+)</text>
        <dbReference type="Rhea" id="RHEA:17737"/>
        <dbReference type="ChEBI" id="CHEBI:15378"/>
        <dbReference type="ChEBI" id="CHEBI:16630"/>
        <dbReference type="ChEBI" id="CHEBI:36208"/>
        <dbReference type="ChEBI" id="CHEBI:57783"/>
        <dbReference type="ChEBI" id="CHEBI:58349"/>
        <dbReference type="EC" id="1.1.1.25"/>
    </reaction>
</comment>
<sequence length="278" mass="29629">MSDPIRLAVIGNPVAHSRSPELHLGFAKQLGMTLEYDRVECAAGEFIDTANRLRETGYAGANVTVPFKADAFALCDTRTPVAELAQAVNTLHFVDHSVLGDNTDGPGFIRDLTSRCGIDVAHKTVIIIGAGGAVRGLMKPLLDQNPSQVVVAGRSPYNAEAIAERFADFGPVQGCTYLALKGWQADVLIHASPAGHSGRMPALPSTLLTAETPCYDLSYGAAHTVFRDWALAGGQRPVFDGLGMLVEQGAASFERWTGQRPDTDAALAQLRRQVSQSS</sequence>
<feature type="domain" description="Shikimate dehydrogenase substrate binding N-terminal" evidence="10">
    <location>
        <begin position="9"/>
        <end position="91"/>
    </location>
</feature>
<feature type="binding site" evidence="8">
    <location>
        <position position="248"/>
    </location>
    <ligand>
        <name>shikimate</name>
        <dbReference type="ChEBI" id="CHEBI:36208"/>
    </ligand>
</feature>
<dbReference type="GO" id="GO:0050661">
    <property type="term" value="F:NADP binding"/>
    <property type="evidence" value="ECO:0007669"/>
    <property type="project" value="InterPro"/>
</dbReference>
<comment type="similarity">
    <text evidence="8">Belongs to the shikimate dehydrogenase family.</text>
</comment>
<dbReference type="PANTHER" id="PTHR21089:SF1">
    <property type="entry name" value="BIFUNCTIONAL 3-DEHYDROQUINATE DEHYDRATASE_SHIKIMATE DEHYDROGENASE, CHLOROPLASTIC"/>
    <property type="match status" value="1"/>
</dbReference>
<dbReference type="InterPro" id="IPR046346">
    <property type="entry name" value="Aminoacid_DH-like_N_sf"/>
</dbReference>
<keyword evidence="6 8" id="KW-0057">Aromatic amino acid biosynthesis</keyword>
<dbReference type="EMBL" id="QEQK01000013">
    <property type="protein sequence ID" value="PWN55155.1"/>
    <property type="molecule type" value="Genomic_DNA"/>
</dbReference>
<evidence type="ECO:0000256" key="2">
    <source>
        <dbReference type="ARBA" id="ARBA00012962"/>
    </source>
</evidence>
<gene>
    <name evidence="8" type="primary">aroE</name>
    <name evidence="12" type="ORF">DEH80_14110</name>
</gene>
<dbReference type="RefSeq" id="WP_109721154.1">
    <property type="nucleotide sequence ID" value="NZ_QEQK01000013.1"/>
</dbReference>
<name>A0A383XRA1_9GAMM</name>
<comment type="function">
    <text evidence="8">Involved in the biosynthesis of the chorismate, which leads to the biosynthesis of aromatic amino acids. Catalyzes the reversible NADPH linked reduction of 3-dehydroshikimate (DHSA) to yield shikimate (SA).</text>
</comment>
<feature type="binding site" evidence="8">
    <location>
        <begin position="17"/>
        <end position="19"/>
    </location>
    <ligand>
        <name>shikimate</name>
        <dbReference type="ChEBI" id="CHEBI:36208"/>
    </ligand>
</feature>
<dbReference type="GO" id="GO:0009073">
    <property type="term" value="P:aromatic amino acid family biosynthetic process"/>
    <property type="evidence" value="ECO:0007669"/>
    <property type="project" value="UniProtKB-KW"/>
</dbReference>
<organism evidence="12 13">
    <name type="scientific">Abyssibacter profundi</name>
    <dbReference type="NCBI Taxonomy" id="2182787"/>
    <lineage>
        <taxon>Bacteria</taxon>
        <taxon>Pseudomonadati</taxon>
        <taxon>Pseudomonadota</taxon>
        <taxon>Gammaproteobacteria</taxon>
        <taxon>Chromatiales</taxon>
        <taxon>Oceanococcaceae</taxon>
        <taxon>Abyssibacter</taxon>
    </lineage>
</organism>
<dbReference type="SUPFAM" id="SSF51735">
    <property type="entry name" value="NAD(P)-binding Rossmann-fold domains"/>
    <property type="match status" value="1"/>
</dbReference>
<dbReference type="PANTHER" id="PTHR21089">
    <property type="entry name" value="SHIKIMATE DEHYDROGENASE"/>
    <property type="match status" value="1"/>
</dbReference>
<keyword evidence="4 8" id="KW-0521">NADP</keyword>
<feature type="binding site" evidence="8">
    <location>
        <position position="89"/>
    </location>
    <ligand>
        <name>shikimate</name>
        <dbReference type="ChEBI" id="CHEBI:36208"/>
    </ligand>
</feature>
<feature type="active site" description="Proton acceptor" evidence="8">
    <location>
        <position position="68"/>
    </location>
</feature>
<protein>
    <recommendedName>
        <fullName evidence="2 8">Shikimate dehydrogenase (NADP(+))</fullName>
        <shortName evidence="8">SDH</shortName>
        <ecNumber evidence="2 8">1.1.1.25</ecNumber>
    </recommendedName>
</protein>
<dbReference type="InterPro" id="IPR022893">
    <property type="entry name" value="Shikimate_DH_fam"/>
</dbReference>
<dbReference type="Gene3D" id="3.40.50.10860">
    <property type="entry name" value="Leucine Dehydrogenase, chain A, domain 1"/>
    <property type="match status" value="1"/>
</dbReference>
<evidence type="ECO:0000256" key="4">
    <source>
        <dbReference type="ARBA" id="ARBA00022857"/>
    </source>
</evidence>
<reference evidence="12 13" key="1">
    <citation type="submission" date="2018-05" db="EMBL/GenBank/DDBJ databases">
        <title>Abyssibacter profundi OUC007T gen. nov., sp. nov, a marine bacterium isolated from seawater of the Mariana Trench.</title>
        <authorList>
            <person name="Zhou S."/>
        </authorList>
    </citation>
    <scope>NUCLEOTIDE SEQUENCE [LARGE SCALE GENOMIC DNA]</scope>
    <source>
        <strain evidence="12 13">OUC007</strain>
    </source>
</reference>
<dbReference type="NCBIfam" id="TIGR00507">
    <property type="entry name" value="aroE"/>
    <property type="match status" value="1"/>
</dbReference>
<dbReference type="Gene3D" id="3.40.50.720">
    <property type="entry name" value="NAD(P)-binding Rossmann-like Domain"/>
    <property type="match status" value="1"/>
</dbReference>
<keyword evidence="13" id="KW-1185">Reference proteome</keyword>
<dbReference type="GO" id="GO:0009423">
    <property type="term" value="P:chorismate biosynthetic process"/>
    <property type="evidence" value="ECO:0007669"/>
    <property type="project" value="UniProtKB-UniRule"/>
</dbReference>
<comment type="caution">
    <text evidence="8">Lacks conserved residue(s) required for the propagation of feature annotation.</text>
</comment>
<evidence type="ECO:0000256" key="5">
    <source>
        <dbReference type="ARBA" id="ARBA00023002"/>
    </source>
</evidence>
<proteinExistence type="inferred from homology"/>
<feature type="binding site" evidence="8">
    <location>
        <position position="64"/>
    </location>
    <ligand>
        <name>shikimate</name>
        <dbReference type="ChEBI" id="CHEBI:36208"/>
    </ligand>
</feature>
<dbReference type="HAMAP" id="MF_00222">
    <property type="entry name" value="Shikimate_DH_AroE"/>
    <property type="match status" value="1"/>
</dbReference>
<feature type="binding site" evidence="8">
    <location>
        <position position="104"/>
    </location>
    <ligand>
        <name>shikimate</name>
        <dbReference type="ChEBI" id="CHEBI:36208"/>
    </ligand>
</feature>
<evidence type="ECO:0000256" key="3">
    <source>
        <dbReference type="ARBA" id="ARBA00022605"/>
    </source>
</evidence>
<dbReference type="GO" id="GO:0008652">
    <property type="term" value="P:amino acid biosynthetic process"/>
    <property type="evidence" value="ECO:0007669"/>
    <property type="project" value="UniProtKB-KW"/>
</dbReference>
<dbReference type="InterPro" id="IPR041121">
    <property type="entry name" value="SDH_C"/>
</dbReference>
<dbReference type="EC" id="1.1.1.25" evidence="2 8"/>
<dbReference type="UniPathway" id="UPA00053">
    <property type="reaction ID" value="UER00087"/>
</dbReference>
<dbReference type="GO" id="GO:0019632">
    <property type="term" value="P:shikimate metabolic process"/>
    <property type="evidence" value="ECO:0007669"/>
    <property type="project" value="InterPro"/>
</dbReference>
<comment type="pathway">
    <text evidence="1 8">Metabolic intermediate biosynthesis; chorismate biosynthesis; chorismate from D-erythrose 4-phosphate and phosphoenolpyruvate: step 4/7.</text>
</comment>
<dbReference type="InterPro" id="IPR011342">
    <property type="entry name" value="Shikimate_DH"/>
</dbReference>
<keyword evidence="5 8" id="KW-0560">Oxidoreductase</keyword>
<dbReference type="NCBIfam" id="NF001310">
    <property type="entry name" value="PRK00258.1-2"/>
    <property type="match status" value="1"/>
</dbReference>
<evidence type="ECO:0000256" key="8">
    <source>
        <dbReference type="HAMAP-Rule" id="MF_00222"/>
    </source>
</evidence>
<evidence type="ECO:0000256" key="6">
    <source>
        <dbReference type="ARBA" id="ARBA00023141"/>
    </source>
</evidence>
<dbReference type="Proteomes" id="UP000251800">
    <property type="component" value="Unassembled WGS sequence"/>
</dbReference>
<evidence type="ECO:0000259" key="10">
    <source>
        <dbReference type="Pfam" id="PF08501"/>
    </source>
</evidence>
<evidence type="ECO:0000259" key="11">
    <source>
        <dbReference type="Pfam" id="PF18317"/>
    </source>
</evidence>
<feature type="binding site" evidence="8">
    <location>
        <position position="241"/>
    </location>
    <ligand>
        <name>NADP(+)</name>
        <dbReference type="ChEBI" id="CHEBI:58349"/>
    </ligand>
</feature>
<dbReference type="InterPro" id="IPR036291">
    <property type="entry name" value="NAD(P)-bd_dom_sf"/>
</dbReference>
<comment type="subunit">
    <text evidence="8">Homodimer.</text>
</comment>
<feature type="binding site" evidence="8">
    <location>
        <position position="219"/>
    </location>
    <ligand>
        <name>shikimate</name>
        <dbReference type="ChEBI" id="CHEBI:36208"/>
    </ligand>
</feature>
<dbReference type="Pfam" id="PF01488">
    <property type="entry name" value="Shikimate_DH"/>
    <property type="match status" value="1"/>
</dbReference>
<dbReference type="GO" id="GO:0005829">
    <property type="term" value="C:cytosol"/>
    <property type="evidence" value="ECO:0007669"/>
    <property type="project" value="TreeGrafter"/>
</dbReference>
<evidence type="ECO:0000256" key="1">
    <source>
        <dbReference type="ARBA" id="ARBA00004871"/>
    </source>
</evidence>
<evidence type="ECO:0000313" key="12">
    <source>
        <dbReference type="EMBL" id="PWN55155.1"/>
    </source>
</evidence>
<dbReference type="OrthoDB" id="9776868at2"/>
<dbReference type="InterPro" id="IPR006151">
    <property type="entry name" value="Shikm_DH/Glu-tRNA_Rdtase"/>
</dbReference>
<dbReference type="InterPro" id="IPR013708">
    <property type="entry name" value="Shikimate_DH-bd_N"/>
</dbReference>
<dbReference type="Pfam" id="PF18317">
    <property type="entry name" value="SDH_C"/>
    <property type="match status" value="1"/>
</dbReference>
<accession>A0A383XRA1</accession>
<feature type="binding site" evidence="8">
    <location>
        <begin position="129"/>
        <end position="133"/>
    </location>
    <ligand>
        <name>NADP(+)</name>
        <dbReference type="ChEBI" id="CHEBI:58349"/>
    </ligand>
</feature>
<feature type="domain" description="Quinate/shikimate 5-dehydrogenase/glutamyl-tRNA reductase" evidence="9">
    <location>
        <begin position="119"/>
        <end position="190"/>
    </location>
</feature>
<evidence type="ECO:0000256" key="7">
    <source>
        <dbReference type="ARBA" id="ARBA00049442"/>
    </source>
</evidence>
<keyword evidence="3 8" id="KW-0028">Amino-acid biosynthesis</keyword>
<dbReference type="Pfam" id="PF08501">
    <property type="entry name" value="Shikimate_dh_N"/>
    <property type="match status" value="1"/>
</dbReference>
<dbReference type="SUPFAM" id="SSF53223">
    <property type="entry name" value="Aminoacid dehydrogenase-like, N-terminal domain"/>
    <property type="match status" value="1"/>
</dbReference>
<evidence type="ECO:0000313" key="13">
    <source>
        <dbReference type="Proteomes" id="UP000251800"/>
    </source>
</evidence>
<dbReference type="GO" id="GO:0004764">
    <property type="term" value="F:shikimate 3-dehydrogenase (NADP+) activity"/>
    <property type="evidence" value="ECO:0007669"/>
    <property type="project" value="UniProtKB-UniRule"/>
</dbReference>
<dbReference type="CDD" id="cd01065">
    <property type="entry name" value="NAD_bind_Shikimate_DH"/>
    <property type="match status" value="1"/>
</dbReference>
<feature type="binding site" evidence="8">
    <location>
        <position position="217"/>
    </location>
    <ligand>
        <name>NADP(+)</name>
        <dbReference type="ChEBI" id="CHEBI:58349"/>
    </ligand>
</feature>
<feature type="domain" description="SDH C-terminal" evidence="11">
    <location>
        <begin position="241"/>
        <end position="271"/>
    </location>
</feature>
<evidence type="ECO:0000259" key="9">
    <source>
        <dbReference type="Pfam" id="PF01488"/>
    </source>
</evidence>
<dbReference type="AlphaFoldDB" id="A0A383XRA1"/>